<feature type="compositionally biased region" description="Basic and acidic residues" evidence="8">
    <location>
        <begin position="258"/>
        <end position="278"/>
    </location>
</feature>
<keyword evidence="6" id="KW-0804">Transcription</keyword>
<evidence type="ECO:0000256" key="2">
    <source>
        <dbReference type="ARBA" id="ARBA00022723"/>
    </source>
</evidence>
<evidence type="ECO:0000256" key="4">
    <source>
        <dbReference type="ARBA" id="ARBA00022833"/>
    </source>
</evidence>
<dbReference type="GO" id="GO:0005634">
    <property type="term" value="C:nucleus"/>
    <property type="evidence" value="ECO:0007669"/>
    <property type="project" value="UniProtKB-SubCell"/>
</dbReference>
<evidence type="ECO:0000256" key="8">
    <source>
        <dbReference type="SAM" id="MobiDB-lite"/>
    </source>
</evidence>
<dbReference type="GO" id="GO:0008270">
    <property type="term" value="F:zinc ion binding"/>
    <property type="evidence" value="ECO:0007669"/>
    <property type="project" value="UniProtKB-KW"/>
</dbReference>
<accession>A0A9W4IVX2</accession>
<dbReference type="OrthoDB" id="2289918at2759"/>
<keyword evidence="5" id="KW-0805">Transcription regulation</keyword>
<dbReference type="Proteomes" id="UP001152646">
    <property type="component" value="Unassembled WGS sequence"/>
</dbReference>
<gene>
    <name evidence="10" type="ORF">PSALAMII_LOCUS4315</name>
</gene>
<keyword evidence="4" id="KW-0862">Zinc</keyword>
<dbReference type="EMBL" id="CAJVPA010000166">
    <property type="protein sequence ID" value="CAG8365414.1"/>
    <property type="molecule type" value="Genomic_DNA"/>
</dbReference>
<keyword evidence="7" id="KW-0539">Nucleus</keyword>
<organism evidence="10 11">
    <name type="scientific">Penicillium salamii</name>
    <dbReference type="NCBI Taxonomy" id="1612424"/>
    <lineage>
        <taxon>Eukaryota</taxon>
        <taxon>Fungi</taxon>
        <taxon>Dikarya</taxon>
        <taxon>Ascomycota</taxon>
        <taxon>Pezizomycotina</taxon>
        <taxon>Eurotiomycetes</taxon>
        <taxon>Eurotiomycetidae</taxon>
        <taxon>Eurotiales</taxon>
        <taxon>Aspergillaceae</taxon>
        <taxon>Penicillium</taxon>
    </lineage>
</organism>
<dbReference type="AlphaFoldDB" id="A0A9W4IVX2"/>
<dbReference type="Pfam" id="PF13919">
    <property type="entry name" value="ASXH"/>
    <property type="match status" value="1"/>
</dbReference>
<keyword evidence="2" id="KW-0479">Metal-binding</keyword>
<evidence type="ECO:0000256" key="1">
    <source>
        <dbReference type="ARBA" id="ARBA00004123"/>
    </source>
</evidence>
<feature type="compositionally biased region" description="Polar residues" evidence="8">
    <location>
        <begin position="406"/>
        <end position="421"/>
    </location>
</feature>
<feature type="compositionally biased region" description="Polar residues" evidence="8">
    <location>
        <begin position="279"/>
        <end position="292"/>
    </location>
</feature>
<proteinExistence type="predicted"/>
<comment type="subcellular location">
    <subcellularLocation>
        <location evidence="1">Nucleus</location>
    </subcellularLocation>
</comment>
<reference evidence="10" key="1">
    <citation type="submission" date="2021-07" db="EMBL/GenBank/DDBJ databases">
        <authorList>
            <person name="Branca A.L. A."/>
        </authorList>
    </citation>
    <scope>NUCLEOTIDE SEQUENCE</scope>
</reference>
<feature type="compositionally biased region" description="Low complexity" evidence="8">
    <location>
        <begin position="437"/>
        <end position="448"/>
    </location>
</feature>
<protein>
    <recommendedName>
        <fullName evidence="9">DEUBAD domain-containing protein</fullName>
    </recommendedName>
</protein>
<feature type="region of interest" description="Disordered" evidence="8">
    <location>
        <begin position="29"/>
        <end position="57"/>
    </location>
</feature>
<feature type="region of interest" description="Disordered" evidence="8">
    <location>
        <begin position="255"/>
        <end position="338"/>
    </location>
</feature>
<evidence type="ECO:0000256" key="7">
    <source>
        <dbReference type="ARBA" id="ARBA00023242"/>
    </source>
</evidence>
<feature type="domain" description="DEUBAD" evidence="9">
    <location>
        <begin position="65"/>
        <end position="185"/>
    </location>
</feature>
<evidence type="ECO:0000256" key="5">
    <source>
        <dbReference type="ARBA" id="ARBA00023015"/>
    </source>
</evidence>
<evidence type="ECO:0000313" key="10">
    <source>
        <dbReference type="EMBL" id="CAG8365414.1"/>
    </source>
</evidence>
<evidence type="ECO:0000256" key="6">
    <source>
        <dbReference type="ARBA" id="ARBA00023163"/>
    </source>
</evidence>
<sequence length="615" mass="67530">MAPKRKRAVARGSTLRSAVTCTANVEKKLGLAMSDPTEAGSRAKTPRKSASSRGKWSEDQLLASDKSALIDMDLVKLLAHPGAWNCLEETEKREILALLPPDVHPEAQIVTEDSDAKIPPIPDSFVRYSNNWRDGVRQFQLDLQNGRYDPKWLRQAQEARERRAEGAYDAFKEREYEQFWGQKQRAAWKASAGESARVKLGTLIKEGVIQLGDVWKFYFVYGKGADRLVIDKETRIDAIDRAKLTFAVPPGQKAFLHSKFDGDRKQSTPKKEDIKIDTQTESTPVTASSSHDTAPVEKKKSPVVTVSSNSDESPKGKPADSHPVLTPNSNEQKPEDVPDFSVVIVSPAKVRTPKRTISVPEPQPSAKRLRGRPRNNSQDPGSVLVSGSDERSGSSNDEQPGLASPVTMQLNLTRETENNAQLAIDPSQPKCASQDGTSPLSSPLSTPPESLKDPDEFASSPVKNVTVGTPKGNDDPSVSEAPVPAPTQSDDYPPIIPTEEIIKVDHALCHDPTKVVIEDEHDVSIPPAAAETQASETPTSSQATPDFPTNEEGEVIISNIATPQALVQKILQIDGRKPNGRTSNAWKELRCFRNNQDMGSLFDVRENWFVQHEND</sequence>
<dbReference type="InterPro" id="IPR044867">
    <property type="entry name" value="DEUBAD_dom"/>
</dbReference>
<keyword evidence="3" id="KW-0863">Zinc-finger</keyword>
<evidence type="ECO:0000313" key="11">
    <source>
        <dbReference type="Proteomes" id="UP001152646"/>
    </source>
</evidence>
<feature type="region of interest" description="Disordered" evidence="8">
    <location>
        <begin position="352"/>
        <end position="494"/>
    </location>
</feature>
<dbReference type="PROSITE" id="PS51916">
    <property type="entry name" value="DEUBAD"/>
    <property type="match status" value="1"/>
</dbReference>
<dbReference type="InterPro" id="IPR028020">
    <property type="entry name" value="ASX_DEUBAD_dom"/>
</dbReference>
<evidence type="ECO:0000256" key="3">
    <source>
        <dbReference type="ARBA" id="ARBA00022771"/>
    </source>
</evidence>
<name>A0A9W4IVX2_9EURO</name>
<evidence type="ECO:0000259" key="9">
    <source>
        <dbReference type="PROSITE" id="PS51916"/>
    </source>
</evidence>
<comment type="caution">
    <text evidence="10">The sequence shown here is derived from an EMBL/GenBank/DDBJ whole genome shotgun (WGS) entry which is preliminary data.</text>
</comment>